<evidence type="ECO:0000313" key="1">
    <source>
        <dbReference type="EMBL" id="CAG8480920.1"/>
    </source>
</evidence>
<sequence>MWFTIYDIVLLFFELVLNAFFREVKTQGSHKIPKEGPVIIVAAPHANMFVDGMVFTKCCPRPVLLMISINATKYKYVGSLARSINASKPKDLAEIGKGRILLNQHKEGSLHIIGIDTEFTKQLKVGGQIALPNDYGLSEISEILSDTELVIKKEFKGLKALEILTQSNGTSYKYLPHVDQSYVYKTMIGLLNAGKCIGLFPEGRSHDRAELLALKGGVANIALGAMAANPSQDIKIVPCGLNYFNAHQFRSRVIVKFGSPISIPLELIEKYNSKDKKEACDKLLGIIYNGLKSVTINAPDYETLTVIRTARYLYKYYNKLGIHDELKLDQRFIDGYTKFKDNPHAQETRNEIIEYARLLKYHGLEDYQVQQATVKGFKALMILLYRMLLLILCNILCLPGKFDYLKFN</sequence>
<gene>
    <name evidence="1" type="ORF">DHETER_LOCUS2122</name>
</gene>
<accession>A0ACA9KLP8</accession>
<proteinExistence type="predicted"/>
<dbReference type="EMBL" id="CAJVPU010001448">
    <property type="protein sequence ID" value="CAG8480920.1"/>
    <property type="molecule type" value="Genomic_DNA"/>
</dbReference>
<name>A0ACA9KLP8_9GLOM</name>
<dbReference type="Proteomes" id="UP000789702">
    <property type="component" value="Unassembled WGS sequence"/>
</dbReference>
<comment type="caution">
    <text evidence="1">The sequence shown here is derived from an EMBL/GenBank/DDBJ whole genome shotgun (WGS) entry which is preliminary data.</text>
</comment>
<organism evidence="1 2">
    <name type="scientific">Dentiscutata heterogama</name>
    <dbReference type="NCBI Taxonomy" id="1316150"/>
    <lineage>
        <taxon>Eukaryota</taxon>
        <taxon>Fungi</taxon>
        <taxon>Fungi incertae sedis</taxon>
        <taxon>Mucoromycota</taxon>
        <taxon>Glomeromycotina</taxon>
        <taxon>Glomeromycetes</taxon>
        <taxon>Diversisporales</taxon>
        <taxon>Gigasporaceae</taxon>
        <taxon>Dentiscutata</taxon>
    </lineage>
</organism>
<evidence type="ECO:0000313" key="2">
    <source>
        <dbReference type="Proteomes" id="UP000789702"/>
    </source>
</evidence>
<keyword evidence="2" id="KW-1185">Reference proteome</keyword>
<reference evidence="1" key="1">
    <citation type="submission" date="2021-06" db="EMBL/GenBank/DDBJ databases">
        <authorList>
            <person name="Kallberg Y."/>
            <person name="Tangrot J."/>
            <person name="Rosling A."/>
        </authorList>
    </citation>
    <scope>NUCLEOTIDE SEQUENCE</scope>
    <source>
        <strain evidence="1">IL203A</strain>
    </source>
</reference>
<protein>
    <submittedName>
        <fullName evidence="1">10138_t:CDS:1</fullName>
    </submittedName>
</protein>